<protein>
    <submittedName>
        <fullName evidence="2">TusA-related sulfurtransferase</fullName>
    </submittedName>
</protein>
<evidence type="ECO:0000313" key="2">
    <source>
        <dbReference type="EMBL" id="SKB24902.1"/>
    </source>
</evidence>
<dbReference type="EMBL" id="FUYN01000001">
    <property type="protein sequence ID" value="SKB24902.1"/>
    <property type="molecule type" value="Genomic_DNA"/>
</dbReference>
<evidence type="ECO:0000313" key="3">
    <source>
        <dbReference type="Proteomes" id="UP000243406"/>
    </source>
</evidence>
<name>A0A1T4ZQ85_9FIRM</name>
<organism evidence="2 3">
    <name type="scientific">Acetoanaerobium noterae</name>
    <dbReference type="NCBI Taxonomy" id="745369"/>
    <lineage>
        <taxon>Bacteria</taxon>
        <taxon>Bacillati</taxon>
        <taxon>Bacillota</taxon>
        <taxon>Clostridia</taxon>
        <taxon>Peptostreptococcales</taxon>
        <taxon>Filifactoraceae</taxon>
        <taxon>Acetoanaerobium</taxon>
    </lineage>
</organism>
<dbReference type="OrthoDB" id="9797352at2"/>
<dbReference type="InterPro" id="IPR001455">
    <property type="entry name" value="TusA-like"/>
</dbReference>
<sequence length="72" mass="8176">MIEIDCLGDMCPVPILKLKDAIKTASANQTIKLITDHSCVLENIKDILQKSPYTFYFDEVITGVWEIFVEVN</sequence>
<keyword evidence="3" id="KW-1185">Reference proteome</keyword>
<dbReference type="InterPro" id="IPR036868">
    <property type="entry name" value="TusA-like_sf"/>
</dbReference>
<dbReference type="GO" id="GO:0016740">
    <property type="term" value="F:transferase activity"/>
    <property type="evidence" value="ECO:0007669"/>
    <property type="project" value="UniProtKB-KW"/>
</dbReference>
<accession>A0A1T4ZQ85</accession>
<dbReference type="SUPFAM" id="SSF64307">
    <property type="entry name" value="SirA-like"/>
    <property type="match status" value="1"/>
</dbReference>
<reference evidence="3" key="1">
    <citation type="submission" date="2017-02" db="EMBL/GenBank/DDBJ databases">
        <authorList>
            <person name="Varghese N."/>
            <person name="Submissions S."/>
        </authorList>
    </citation>
    <scope>NUCLEOTIDE SEQUENCE [LARGE SCALE GENOMIC DNA]</scope>
    <source>
        <strain evidence="3">ATCC 35199</strain>
    </source>
</reference>
<gene>
    <name evidence="2" type="ORF">SAMN02745120_0208</name>
</gene>
<dbReference type="Proteomes" id="UP000243406">
    <property type="component" value="Unassembled WGS sequence"/>
</dbReference>
<dbReference type="Pfam" id="PF01206">
    <property type="entry name" value="TusA"/>
    <property type="match status" value="1"/>
</dbReference>
<proteinExistence type="predicted"/>
<keyword evidence="2" id="KW-0808">Transferase</keyword>
<feature type="domain" description="UPF0033" evidence="1">
    <location>
        <begin position="4"/>
        <end position="28"/>
    </location>
</feature>
<dbReference type="RefSeq" id="WP_013361646.1">
    <property type="nucleotide sequence ID" value="NZ_CP154629.1"/>
</dbReference>
<dbReference type="Gene3D" id="3.30.110.40">
    <property type="entry name" value="TusA-like domain"/>
    <property type="match status" value="1"/>
</dbReference>
<dbReference type="AlphaFoldDB" id="A0A1T4ZQ85"/>
<dbReference type="CDD" id="cd00291">
    <property type="entry name" value="SirA_YedF_YeeD"/>
    <property type="match status" value="1"/>
</dbReference>
<dbReference type="PROSITE" id="PS01148">
    <property type="entry name" value="UPF0033"/>
    <property type="match status" value="1"/>
</dbReference>
<evidence type="ECO:0000259" key="1">
    <source>
        <dbReference type="PROSITE" id="PS01148"/>
    </source>
</evidence>